<feature type="region of interest" description="Disordered" evidence="2">
    <location>
        <begin position="1"/>
        <end position="99"/>
    </location>
</feature>
<reference evidence="3" key="1">
    <citation type="journal article" date="2023" name="Mol. Phylogenet. Evol.">
        <title>Genome-scale phylogeny and comparative genomics of the fungal order Sordariales.</title>
        <authorList>
            <person name="Hensen N."/>
            <person name="Bonometti L."/>
            <person name="Westerberg I."/>
            <person name="Brannstrom I.O."/>
            <person name="Guillou S."/>
            <person name="Cros-Aarteil S."/>
            <person name="Calhoun S."/>
            <person name="Haridas S."/>
            <person name="Kuo A."/>
            <person name="Mondo S."/>
            <person name="Pangilinan J."/>
            <person name="Riley R."/>
            <person name="LaButti K."/>
            <person name="Andreopoulos B."/>
            <person name="Lipzen A."/>
            <person name="Chen C."/>
            <person name="Yan M."/>
            <person name="Daum C."/>
            <person name="Ng V."/>
            <person name="Clum A."/>
            <person name="Steindorff A."/>
            <person name="Ohm R.A."/>
            <person name="Martin F."/>
            <person name="Silar P."/>
            <person name="Natvig D.O."/>
            <person name="Lalanne C."/>
            <person name="Gautier V."/>
            <person name="Ament-Velasquez S.L."/>
            <person name="Kruys A."/>
            <person name="Hutchinson M.I."/>
            <person name="Powell A.J."/>
            <person name="Barry K."/>
            <person name="Miller A.N."/>
            <person name="Grigoriev I.V."/>
            <person name="Debuchy R."/>
            <person name="Gladieux P."/>
            <person name="Hiltunen Thoren M."/>
            <person name="Johannesson H."/>
        </authorList>
    </citation>
    <scope>NUCLEOTIDE SEQUENCE</scope>
    <source>
        <strain evidence="3">CBS 118394</strain>
    </source>
</reference>
<evidence type="ECO:0000313" key="3">
    <source>
        <dbReference type="EMBL" id="KAK3326236.1"/>
    </source>
</evidence>
<keyword evidence="1" id="KW-0175">Coiled coil</keyword>
<feature type="compositionally biased region" description="Polar residues" evidence="2">
    <location>
        <begin position="200"/>
        <end position="212"/>
    </location>
</feature>
<feature type="coiled-coil region" evidence="1">
    <location>
        <begin position="400"/>
        <end position="441"/>
    </location>
</feature>
<dbReference type="AlphaFoldDB" id="A0AAE0MB88"/>
<feature type="region of interest" description="Disordered" evidence="2">
    <location>
        <begin position="118"/>
        <end position="212"/>
    </location>
</feature>
<evidence type="ECO:0000313" key="4">
    <source>
        <dbReference type="Proteomes" id="UP001283341"/>
    </source>
</evidence>
<feature type="compositionally biased region" description="Polar residues" evidence="2">
    <location>
        <begin position="32"/>
        <end position="49"/>
    </location>
</feature>
<dbReference type="Proteomes" id="UP001283341">
    <property type="component" value="Unassembled WGS sequence"/>
</dbReference>
<reference evidence="3" key="2">
    <citation type="submission" date="2023-06" db="EMBL/GenBank/DDBJ databases">
        <authorList>
            <consortium name="Lawrence Berkeley National Laboratory"/>
            <person name="Haridas S."/>
            <person name="Hensen N."/>
            <person name="Bonometti L."/>
            <person name="Westerberg I."/>
            <person name="Brannstrom I.O."/>
            <person name="Guillou S."/>
            <person name="Cros-Aarteil S."/>
            <person name="Calhoun S."/>
            <person name="Kuo A."/>
            <person name="Mondo S."/>
            <person name="Pangilinan J."/>
            <person name="Riley R."/>
            <person name="Labutti K."/>
            <person name="Andreopoulos B."/>
            <person name="Lipzen A."/>
            <person name="Chen C."/>
            <person name="Yanf M."/>
            <person name="Daum C."/>
            <person name="Ng V."/>
            <person name="Clum A."/>
            <person name="Steindorff A."/>
            <person name="Ohm R."/>
            <person name="Martin F."/>
            <person name="Silar P."/>
            <person name="Natvig D."/>
            <person name="Lalanne C."/>
            <person name="Gautier V."/>
            <person name="Ament-Velasquez S.L."/>
            <person name="Kruys A."/>
            <person name="Hutchinson M.I."/>
            <person name="Powell A.J."/>
            <person name="Barry K."/>
            <person name="Miller A.N."/>
            <person name="Grigoriev I.V."/>
            <person name="Debuchy R."/>
            <person name="Gladieux P."/>
            <person name="Thoren M.H."/>
            <person name="Johannesson H."/>
        </authorList>
    </citation>
    <scope>NUCLEOTIDE SEQUENCE</scope>
    <source>
        <strain evidence="3">CBS 118394</strain>
    </source>
</reference>
<evidence type="ECO:0000256" key="1">
    <source>
        <dbReference type="SAM" id="Coils"/>
    </source>
</evidence>
<name>A0AAE0MB88_9PEZI</name>
<feature type="region of interest" description="Disordered" evidence="2">
    <location>
        <begin position="253"/>
        <end position="278"/>
    </location>
</feature>
<feature type="region of interest" description="Disordered" evidence="2">
    <location>
        <begin position="453"/>
        <end position="477"/>
    </location>
</feature>
<keyword evidence="4" id="KW-1185">Reference proteome</keyword>
<feature type="compositionally biased region" description="Polar residues" evidence="2">
    <location>
        <begin position="164"/>
        <end position="181"/>
    </location>
</feature>
<feature type="compositionally biased region" description="Basic and acidic residues" evidence="2">
    <location>
        <begin position="66"/>
        <end position="77"/>
    </location>
</feature>
<gene>
    <name evidence="3" type="ORF">B0H66DRAFT_152217</name>
</gene>
<feature type="compositionally biased region" description="Polar residues" evidence="2">
    <location>
        <begin position="118"/>
        <end position="144"/>
    </location>
</feature>
<accession>A0AAE0MB88</accession>
<evidence type="ECO:0000256" key="2">
    <source>
        <dbReference type="SAM" id="MobiDB-lite"/>
    </source>
</evidence>
<sequence>MDSSIENTLARGSGLRAPTRWNVSAAPATGLQEITESQSNARAQPSTMLPPQGTKRALNGNLTQPEPKRKTLVERAGEPTPKPSSLPSIGIPVPTSSRAPIKGISISSLAATNIKPTPAQNALSRQTSNSSTATRPPSTNSFATSLGPGSRPPVSNYGRAPTSMGFNQSMGGRQRGNTRSRPATAMGDRGADMDGGPAQPNGTKHSLLFQTSNKTTRCKRVRGTVSMQPLASHAQQDKNDFSAMERGFSALSLRNDEEVGKPKGGQASSKQDTQVPLHSSQLDVKIEHVTSRQSQGEEAARLSQFRPADSLFQPLSWPETPSRTDVDTRVAIDQFEKVFTASKTAVSPSKSCSPVKTQPFLTKDSNVKAFTGWDVDERLHEVESQFKVMKEAMDVSLTDKKTLEDAVNLAKTRVTDLERERYRLDEKNEQLRTELSIAREESHSLRLTLEAQQRNHNPGSIGKTLPGRVGRGAVTKI</sequence>
<organism evidence="3 4">
    <name type="scientific">Apodospora peruviana</name>
    <dbReference type="NCBI Taxonomy" id="516989"/>
    <lineage>
        <taxon>Eukaryota</taxon>
        <taxon>Fungi</taxon>
        <taxon>Dikarya</taxon>
        <taxon>Ascomycota</taxon>
        <taxon>Pezizomycotina</taxon>
        <taxon>Sordariomycetes</taxon>
        <taxon>Sordariomycetidae</taxon>
        <taxon>Sordariales</taxon>
        <taxon>Lasiosphaeriaceae</taxon>
        <taxon>Apodospora</taxon>
    </lineage>
</organism>
<protein>
    <submittedName>
        <fullName evidence="3">Uncharacterized protein</fullName>
    </submittedName>
</protein>
<dbReference type="EMBL" id="JAUEDM010000002">
    <property type="protein sequence ID" value="KAK3326236.1"/>
    <property type="molecule type" value="Genomic_DNA"/>
</dbReference>
<comment type="caution">
    <text evidence="3">The sequence shown here is derived from an EMBL/GenBank/DDBJ whole genome shotgun (WGS) entry which is preliminary data.</text>
</comment>
<proteinExistence type="predicted"/>
<feature type="compositionally biased region" description="Polar residues" evidence="2">
    <location>
        <begin position="266"/>
        <end position="278"/>
    </location>
</feature>
<feature type="compositionally biased region" description="Low complexity" evidence="2">
    <location>
        <begin position="183"/>
        <end position="198"/>
    </location>
</feature>